<keyword evidence="8" id="KW-1185">Reference proteome</keyword>
<dbReference type="InterPro" id="IPR050644">
    <property type="entry name" value="PG_Glycine_Bridge_Synth"/>
</dbReference>
<sequence>MEITLQKIYNKSEWKKCINQCDSFDFYHTYDYHILSKSEGETPLLLKYTEKNITIAIPLLVREISGTIYKDATSVYGYAGPISKDLPYDFDNSNFKKCLITYFKKNNFVSVFSRLNPFIPGQCRAIIDIGTIYNQGKVVNIKINKDIETQRQLFQRRLKTHINKAKRHCSIRKVSTDEDLNIFMEIYHENMDRVQAKKAYYFSESYFQKIAKSDDFETIILLATDNKTSSVIAGCQFIITNGIVQYHLSGAKNDFLHLMPTKLLIDEMRIIATKRGLNFFNLGGGLGGKDNDSLFNFKSSFSKDFKNFNLWKLIVNQDIYDSLVEKNDITLKSDYFPLYRANVDINVNL</sequence>
<evidence type="ECO:0000313" key="7">
    <source>
        <dbReference type="EMBL" id="WNH12222.1"/>
    </source>
</evidence>
<gene>
    <name evidence="7" type="ORF">RHP49_15175</name>
</gene>
<dbReference type="Pfam" id="PF02388">
    <property type="entry name" value="FemAB"/>
    <property type="match status" value="1"/>
</dbReference>
<dbReference type="Gene3D" id="3.40.630.30">
    <property type="match status" value="1"/>
</dbReference>
<evidence type="ECO:0000256" key="6">
    <source>
        <dbReference type="ARBA" id="ARBA00023316"/>
    </source>
</evidence>
<proteinExistence type="inferred from homology"/>
<dbReference type="InterPro" id="IPR016181">
    <property type="entry name" value="Acyl_CoA_acyltransferase"/>
</dbReference>
<comment type="similarity">
    <text evidence="1">Belongs to the FemABX family.</text>
</comment>
<dbReference type="PANTHER" id="PTHR36174">
    <property type="entry name" value="LIPID II:GLYCINE GLYCYLTRANSFERASE"/>
    <property type="match status" value="1"/>
</dbReference>
<dbReference type="InterPro" id="IPR003447">
    <property type="entry name" value="FEMABX"/>
</dbReference>
<keyword evidence="5" id="KW-0012">Acyltransferase</keyword>
<keyword evidence="4" id="KW-0573">Peptidoglycan synthesis</keyword>
<evidence type="ECO:0000313" key="8">
    <source>
        <dbReference type="Proteomes" id="UP001303407"/>
    </source>
</evidence>
<reference evidence="7 8" key="1">
    <citation type="submission" date="2023-09" db="EMBL/GenBank/DDBJ databases">
        <title>Thalassobella suaedae gen. nov., sp. nov., a marine bacterium of the family Flavobacteriaceae isolated from a halophyte Suaeda japonica.</title>
        <authorList>
            <person name="Lee S.Y."/>
            <person name="Hwang C.Y."/>
        </authorList>
    </citation>
    <scope>NUCLEOTIDE SEQUENCE [LARGE SCALE GENOMIC DNA]</scope>
    <source>
        <strain evidence="7 8">HL-DH10</strain>
    </source>
</reference>
<dbReference type="PANTHER" id="PTHR36174:SF1">
    <property type="entry name" value="LIPID II:GLYCINE GLYCYLTRANSFERASE"/>
    <property type="match status" value="1"/>
</dbReference>
<evidence type="ECO:0000256" key="2">
    <source>
        <dbReference type="ARBA" id="ARBA00022679"/>
    </source>
</evidence>
<evidence type="ECO:0000256" key="1">
    <source>
        <dbReference type="ARBA" id="ARBA00009943"/>
    </source>
</evidence>
<dbReference type="EMBL" id="CP134536">
    <property type="protein sequence ID" value="WNH12222.1"/>
    <property type="molecule type" value="Genomic_DNA"/>
</dbReference>
<dbReference type="SUPFAM" id="SSF55729">
    <property type="entry name" value="Acyl-CoA N-acyltransferases (Nat)"/>
    <property type="match status" value="1"/>
</dbReference>
<protein>
    <submittedName>
        <fullName evidence="7">Peptidoglycan bridge formation glycyltransferase FemA/FemB family protein</fullName>
    </submittedName>
</protein>
<evidence type="ECO:0000256" key="3">
    <source>
        <dbReference type="ARBA" id="ARBA00022960"/>
    </source>
</evidence>
<organism evidence="7 8">
    <name type="scientific">Thalassobellus suaedae</name>
    <dbReference type="NCBI Taxonomy" id="3074124"/>
    <lineage>
        <taxon>Bacteria</taxon>
        <taxon>Pseudomonadati</taxon>
        <taxon>Bacteroidota</taxon>
        <taxon>Flavobacteriia</taxon>
        <taxon>Flavobacteriales</taxon>
        <taxon>Flavobacteriaceae</taxon>
        <taxon>Thalassobellus</taxon>
    </lineage>
</organism>
<keyword evidence="2" id="KW-0808">Transferase</keyword>
<keyword evidence="6" id="KW-0961">Cell wall biogenesis/degradation</keyword>
<evidence type="ECO:0000256" key="5">
    <source>
        <dbReference type="ARBA" id="ARBA00023315"/>
    </source>
</evidence>
<dbReference type="Proteomes" id="UP001303407">
    <property type="component" value="Chromosome"/>
</dbReference>
<dbReference type="RefSeq" id="WP_415862203.1">
    <property type="nucleotide sequence ID" value="NZ_CP134536.1"/>
</dbReference>
<keyword evidence="3" id="KW-0133">Cell shape</keyword>
<evidence type="ECO:0000256" key="4">
    <source>
        <dbReference type="ARBA" id="ARBA00022984"/>
    </source>
</evidence>
<accession>A0ABY9Y1V6</accession>
<name>A0ABY9Y1V6_9FLAO</name>
<dbReference type="PROSITE" id="PS51191">
    <property type="entry name" value="FEMABX"/>
    <property type="match status" value="1"/>
</dbReference>